<sequence>MSIISSVRNMVSRYLMPRIFLNWSDQDIVLRKREEKEEIRKKEGRPHEVFYFHELLDPYSHITAQLINKFTSEYSVELVPLVVNEPPTKTVHEPSLYRKYCLTDAIRIAPFYEVEFSRDNLPNDKIVSLAQRILCSLEKDEFISRIAEISSLVWSGNELALEALITEKTVSEETTLTTISNNEDKRDEVEAYMGSTFSYEGELYWGVDRLDHLEHRLKDLGLKRNADSNYVSERKETNTSDIPNHSNIELEFYPSLNSPYTSISLERIKLLQSTYPIKLITKPVLPMLMRNMTIPRYKARYIFRDTAREAKKYDVPFGKVISPLGKPAERAYSLFPWIDQQGQGFEYISRLMISSFRKAEDIGVNSYLKELIEDLGLDWQEAQEHLDTDNWKDELEKNRLIMYEGDSWGVPTFRLIDGDKTFTTWGQDRIWLIEEEIIKRLNK</sequence>
<dbReference type="Gene3D" id="3.40.30.10">
    <property type="entry name" value="Glutaredoxin"/>
    <property type="match status" value="2"/>
</dbReference>
<proteinExistence type="predicted"/>
<dbReference type="InterPro" id="IPR036249">
    <property type="entry name" value="Thioredoxin-like_sf"/>
</dbReference>
<gene>
    <name evidence="2" type="ORF">METZ01_LOCUS7754</name>
</gene>
<accession>A0A381NK31</accession>
<dbReference type="AlphaFoldDB" id="A0A381NK31"/>
<dbReference type="Pfam" id="PF01323">
    <property type="entry name" value="DSBA"/>
    <property type="match status" value="1"/>
</dbReference>
<dbReference type="EMBL" id="UINC01000414">
    <property type="protein sequence ID" value="SUZ54900.1"/>
    <property type="molecule type" value="Genomic_DNA"/>
</dbReference>
<dbReference type="GO" id="GO:0016491">
    <property type="term" value="F:oxidoreductase activity"/>
    <property type="evidence" value="ECO:0007669"/>
    <property type="project" value="InterPro"/>
</dbReference>
<reference evidence="2" key="1">
    <citation type="submission" date="2018-05" db="EMBL/GenBank/DDBJ databases">
        <authorList>
            <person name="Lanie J.A."/>
            <person name="Ng W.-L."/>
            <person name="Kazmierczak K.M."/>
            <person name="Andrzejewski T.M."/>
            <person name="Davidsen T.M."/>
            <person name="Wayne K.J."/>
            <person name="Tettelin H."/>
            <person name="Glass J.I."/>
            <person name="Rusch D."/>
            <person name="Podicherti R."/>
            <person name="Tsui H.-C.T."/>
            <person name="Winkler M.E."/>
        </authorList>
    </citation>
    <scope>NUCLEOTIDE SEQUENCE</scope>
</reference>
<feature type="domain" description="DSBA-like thioredoxin" evidence="1">
    <location>
        <begin position="250"/>
        <end position="436"/>
    </location>
</feature>
<dbReference type="InterPro" id="IPR001853">
    <property type="entry name" value="DSBA-like_thioredoxin_dom"/>
</dbReference>
<protein>
    <recommendedName>
        <fullName evidence="1">DSBA-like thioredoxin domain-containing protein</fullName>
    </recommendedName>
</protein>
<organism evidence="2">
    <name type="scientific">marine metagenome</name>
    <dbReference type="NCBI Taxonomy" id="408172"/>
    <lineage>
        <taxon>unclassified sequences</taxon>
        <taxon>metagenomes</taxon>
        <taxon>ecological metagenomes</taxon>
    </lineage>
</organism>
<dbReference type="PANTHER" id="PTHR42943:SF2">
    <property type="entry name" value="GLUTATHIONE S-TRANSFERASE KAPPA 1"/>
    <property type="match status" value="1"/>
</dbReference>
<evidence type="ECO:0000259" key="1">
    <source>
        <dbReference type="Pfam" id="PF01323"/>
    </source>
</evidence>
<dbReference type="InterPro" id="IPR051924">
    <property type="entry name" value="GST_Kappa/NadH"/>
</dbReference>
<dbReference type="SUPFAM" id="SSF52833">
    <property type="entry name" value="Thioredoxin-like"/>
    <property type="match status" value="2"/>
</dbReference>
<name>A0A381NK31_9ZZZZ</name>
<dbReference type="PANTHER" id="PTHR42943">
    <property type="entry name" value="GLUTATHIONE S-TRANSFERASE KAPPA"/>
    <property type="match status" value="1"/>
</dbReference>
<evidence type="ECO:0000313" key="2">
    <source>
        <dbReference type="EMBL" id="SUZ54900.1"/>
    </source>
</evidence>